<evidence type="ECO:0000313" key="3">
    <source>
        <dbReference type="Proteomes" id="UP001271249"/>
    </source>
</evidence>
<keyword evidence="1" id="KW-0812">Transmembrane</keyword>
<dbReference type="Proteomes" id="UP001271249">
    <property type="component" value="Unassembled WGS sequence"/>
</dbReference>
<evidence type="ECO:0000313" key="2">
    <source>
        <dbReference type="EMBL" id="MDX8492092.1"/>
    </source>
</evidence>
<dbReference type="EMBL" id="JAVIJC010000009">
    <property type="protein sequence ID" value="MDX8492092.1"/>
    <property type="molecule type" value="Genomic_DNA"/>
</dbReference>
<evidence type="ECO:0000256" key="1">
    <source>
        <dbReference type="SAM" id="Phobius"/>
    </source>
</evidence>
<name>A0ABU4YYQ1_9HYPH</name>
<accession>A0ABU4YYQ1</accession>
<keyword evidence="3" id="KW-1185">Reference proteome</keyword>
<keyword evidence="1" id="KW-0472">Membrane</keyword>
<sequence length="167" mass="18661">MKDDSGLFTDPRPTDDYMVFHVIYIPLLALGNIQFTLIAKYNSLRSRIGELKTSLISVGSQSDQRIMAKQDGPSDRQRAILAAVRRFPQFELAIHRLIVRSESFLEICEELAEAELALSSVDKIAPALVETRRAEWQELVDRLVGEVGAAVQDSEATRNLGVNPRPP</sequence>
<keyword evidence="1" id="KW-1133">Transmembrane helix</keyword>
<gene>
    <name evidence="2" type="ORF">RFN29_10915</name>
</gene>
<feature type="transmembrane region" description="Helical" evidence="1">
    <location>
        <begin position="20"/>
        <end position="39"/>
    </location>
</feature>
<proteinExistence type="predicted"/>
<protein>
    <submittedName>
        <fullName evidence="2">Uncharacterized protein</fullName>
    </submittedName>
</protein>
<dbReference type="RefSeq" id="WP_320277663.1">
    <property type="nucleotide sequence ID" value="NZ_JAVIJB010000013.1"/>
</dbReference>
<organism evidence="2 3">
    <name type="scientific">Mesorhizobium captivum</name>
    <dbReference type="NCBI Taxonomy" id="3072319"/>
    <lineage>
        <taxon>Bacteria</taxon>
        <taxon>Pseudomonadati</taxon>
        <taxon>Pseudomonadota</taxon>
        <taxon>Alphaproteobacteria</taxon>
        <taxon>Hyphomicrobiales</taxon>
        <taxon>Phyllobacteriaceae</taxon>
        <taxon>Mesorhizobium</taxon>
    </lineage>
</organism>
<comment type="caution">
    <text evidence="2">The sequence shown here is derived from an EMBL/GenBank/DDBJ whole genome shotgun (WGS) entry which is preliminary data.</text>
</comment>
<reference evidence="2 3" key="1">
    <citation type="submission" date="2023-08" db="EMBL/GenBank/DDBJ databases">
        <title>Implementing the SeqCode for naming new Mesorhizobium species isolated from Vachellia karroo root nodules.</title>
        <authorList>
            <person name="Van Lill M."/>
        </authorList>
    </citation>
    <scope>NUCLEOTIDE SEQUENCE [LARGE SCALE GENOMIC DNA]</scope>
    <source>
        <strain evidence="2 3">VK22B</strain>
    </source>
</reference>